<proteinExistence type="inferred from homology"/>
<accession>A0AB37R514</accession>
<evidence type="ECO:0000256" key="4">
    <source>
        <dbReference type="ARBA" id="ARBA00022500"/>
    </source>
</evidence>
<dbReference type="InterPro" id="IPR004090">
    <property type="entry name" value="Chemotax_Me-accpt_rcpt"/>
</dbReference>
<dbReference type="EMBL" id="RBTW01000176">
    <property type="protein sequence ID" value="RMU18820.1"/>
    <property type="molecule type" value="Genomic_DNA"/>
</dbReference>
<keyword evidence="3" id="KW-0488">Methylation</keyword>
<reference evidence="14 15" key="1">
    <citation type="submission" date="2018-08" db="EMBL/GenBank/DDBJ databases">
        <title>Recombination of ecologically and evolutionarily significant loci maintains genetic cohesion in the Pseudomonas syringae species complex.</title>
        <authorList>
            <person name="Dillon M."/>
            <person name="Thakur S."/>
            <person name="Almeida R.N.D."/>
            <person name="Weir B.S."/>
            <person name="Guttman D.S."/>
        </authorList>
    </citation>
    <scope>NUCLEOTIDE SEQUENCE [LARGE SCALE GENOMIC DNA]</scope>
    <source>
        <strain evidence="14 15">ICMP 3402</strain>
    </source>
</reference>
<dbReference type="PANTHER" id="PTHR32089:SF120">
    <property type="entry name" value="METHYL-ACCEPTING CHEMOTAXIS PROTEIN TLPQ"/>
    <property type="match status" value="1"/>
</dbReference>
<comment type="subcellular location">
    <subcellularLocation>
        <location evidence="1">Cell membrane</location>
        <topology evidence="1">Multi-pass membrane protein</topology>
    </subcellularLocation>
</comment>
<name>A0AB37R514_PSEAV</name>
<dbReference type="CDD" id="cd19411">
    <property type="entry name" value="MCP2201-like_sensor"/>
    <property type="match status" value="1"/>
</dbReference>
<dbReference type="PANTHER" id="PTHR32089">
    <property type="entry name" value="METHYL-ACCEPTING CHEMOTAXIS PROTEIN MCPB"/>
    <property type="match status" value="1"/>
</dbReference>
<dbReference type="Pfam" id="PF12729">
    <property type="entry name" value="4HB_MCP_1"/>
    <property type="match status" value="1"/>
</dbReference>
<keyword evidence="8 10" id="KW-0807">Transducer</keyword>
<evidence type="ECO:0000256" key="1">
    <source>
        <dbReference type="ARBA" id="ARBA00004651"/>
    </source>
</evidence>
<dbReference type="PROSITE" id="PS50885">
    <property type="entry name" value="HAMP"/>
    <property type="match status" value="1"/>
</dbReference>
<feature type="transmembrane region" description="Helical" evidence="11">
    <location>
        <begin position="40"/>
        <end position="59"/>
    </location>
</feature>
<keyword evidence="7 11" id="KW-0472">Membrane</keyword>
<dbReference type="Gene3D" id="6.10.340.10">
    <property type="match status" value="1"/>
</dbReference>
<evidence type="ECO:0000313" key="14">
    <source>
        <dbReference type="EMBL" id="RMU18820.1"/>
    </source>
</evidence>
<dbReference type="GO" id="GO:0005886">
    <property type="term" value="C:plasma membrane"/>
    <property type="evidence" value="ECO:0007669"/>
    <property type="project" value="UniProtKB-SubCell"/>
</dbReference>
<dbReference type="InterPro" id="IPR047347">
    <property type="entry name" value="YvaQ-like_sensor"/>
</dbReference>
<dbReference type="CDD" id="cd06225">
    <property type="entry name" value="HAMP"/>
    <property type="match status" value="1"/>
</dbReference>
<evidence type="ECO:0000259" key="13">
    <source>
        <dbReference type="PROSITE" id="PS50885"/>
    </source>
</evidence>
<dbReference type="SUPFAM" id="SSF58104">
    <property type="entry name" value="Methyl-accepting chemotaxis protein (MCP) signaling domain"/>
    <property type="match status" value="1"/>
</dbReference>
<comment type="similarity">
    <text evidence="9">Belongs to the methyl-accepting chemotaxis (MCP) protein family.</text>
</comment>
<comment type="caution">
    <text evidence="14">The sequence shown here is derived from an EMBL/GenBank/DDBJ whole genome shotgun (WGS) entry which is preliminary data.</text>
</comment>
<dbReference type="SMART" id="SM00304">
    <property type="entry name" value="HAMP"/>
    <property type="match status" value="2"/>
</dbReference>
<dbReference type="CDD" id="cd11386">
    <property type="entry name" value="MCP_signal"/>
    <property type="match status" value="1"/>
</dbReference>
<feature type="transmembrane region" description="Helical" evidence="11">
    <location>
        <begin position="219"/>
        <end position="238"/>
    </location>
</feature>
<evidence type="ECO:0000313" key="15">
    <source>
        <dbReference type="Proteomes" id="UP000271817"/>
    </source>
</evidence>
<feature type="domain" description="Methyl-accepting transducer" evidence="12">
    <location>
        <begin position="297"/>
        <end position="533"/>
    </location>
</feature>
<evidence type="ECO:0000256" key="7">
    <source>
        <dbReference type="ARBA" id="ARBA00023136"/>
    </source>
</evidence>
<dbReference type="InterPro" id="IPR004089">
    <property type="entry name" value="MCPsignal_dom"/>
</dbReference>
<gene>
    <name evidence="14" type="ORF">ALP33_05591</name>
</gene>
<dbReference type="InterPro" id="IPR003660">
    <property type="entry name" value="HAMP_dom"/>
</dbReference>
<dbReference type="FunFam" id="1.10.287.950:FF:000001">
    <property type="entry name" value="Methyl-accepting chemotaxis sensory transducer"/>
    <property type="match status" value="1"/>
</dbReference>
<sequence length="569" mass="61592">MVGQGRYALGCLTTWRQILPSKYKRALVMNLRTLTIARRAGLGFTLISLLVALLGWFALAQMSTIRQSEVAVETNWLPSMRVVNDIREIMLRIRTISLRMALDTDPASIPTYRGQLDVRLGDLDKKLGILKTFVDTPEEKTLTDQFMVTMGQYRSALDRSFVLAGQGDSTGLNKLLLVDMKQIVDGSGKQLNDLADFYVTKVDAEGKSAEAQYDKSRDIVIVFVVLAALCTIGLALWLTRSIVGPLQRAVTAAEQVANGDLTHTIEVDGEDEVTRLLRALAMMQVNLREAMRHIGSSATQLASAATELNSVTEDSYRGLNQQNAEIDQAATAINEMTSAVEEVARNAVSTSDASTQSSTSALAGQTRVIETVQSIQTLTDNVQATSTLVQNLANQSQDIGKVLDVIRSIAEQTNLLALNAAIEAARAGESGRGFAVVADEVRALAHRTQQSTLEIDSMVNAMRSGSAQALDSMNTSRDRADSTLALAKGAGESLSEITSSINQISERNLVIASAAEEQAQVSREVDRNIVNIRDLSMQSTQGANQISASSHELSRLAADLNQVVSRFKV</sequence>
<dbReference type="Proteomes" id="UP000271817">
    <property type="component" value="Unassembled WGS sequence"/>
</dbReference>
<dbReference type="GO" id="GO:0006935">
    <property type="term" value="P:chemotaxis"/>
    <property type="evidence" value="ECO:0007669"/>
    <property type="project" value="UniProtKB-KW"/>
</dbReference>
<keyword evidence="5 11" id="KW-0812">Transmembrane</keyword>
<protein>
    <submittedName>
        <fullName evidence="14">Methyl-accepting chemotaxis protein</fullName>
    </submittedName>
</protein>
<organism evidence="14 15">
    <name type="scientific">Pseudomonas amygdali pv. lachrymans</name>
    <name type="common">Pseudomonas syringae pv. lachrymans</name>
    <dbReference type="NCBI Taxonomy" id="53707"/>
    <lineage>
        <taxon>Bacteria</taxon>
        <taxon>Pseudomonadati</taxon>
        <taxon>Pseudomonadota</taxon>
        <taxon>Gammaproteobacteria</taxon>
        <taxon>Pseudomonadales</taxon>
        <taxon>Pseudomonadaceae</taxon>
        <taxon>Pseudomonas</taxon>
        <taxon>Pseudomonas amygdali</taxon>
    </lineage>
</organism>
<keyword evidence="4" id="KW-0145">Chemotaxis</keyword>
<dbReference type="GO" id="GO:0004888">
    <property type="term" value="F:transmembrane signaling receptor activity"/>
    <property type="evidence" value="ECO:0007669"/>
    <property type="project" value="InterPro"/>
</dbReference>
<dbReference type="Gene3D" id="1.10.287.950">
    <property type="entry name" value="Methyl-accepting chemotaxis protein"/>
    <property type="match status" value="1"/>
</dbReference>
<dbReference type="InterPro" id="IPR024478">
    <property type="entry name" value="HlyB_4HB_MCP"/>
</dbReference>
<feature type="domain" description="HAMP" evidence="13">
    <location>
        <begin position="240"/>
        <end position="292"/>
    </location>
</feature>
<evidence type="ECO:0000256" key="6">
    <source>
        <dbReference type="ARBA" id="ARBA00022989"/>
    </source>
</evidence>
<evidence type="ECO:0000256" key="9">
    <source>
        <dbReference type="ARBA" id="ARBA00029447"/>
    </source>
</evidence>
<evidence type="ECO:0000256" key="3">
    <source>
        <dbReference type="ARBA" id="ARBA00022481"/>
    </source>
</evidence>
<evidence type="ECO:0000256" key="2">
    <source>
        <dbReference type="ARBA" id="ARBA00022475"/>
    </source>
</evidence>
<dbReference type="AlphaFoldDB" id="A0AB37R514"/>
<dbReference type="PRINTS" id="PR00260">
    <property type="entry name" value="CHEMTRNSDUCR"/>
</dbReference>
<evidence type="ECO:0000259" key="12">
    <source>
        <dbReference type="PROSITE" id="PS50111"/>
    </source>
</evidence>
<dbReference type="Pfam" id="PF00672">
    <property type="entry name" value="HAMP"/>
    <property type="match status" value="1"/>
</dbReference>
<evidence type="ECO:0000256" key="8">
    <source>
        <dbReference type="ARBA" id="ARBA00023224"/>
    </source>
</evidence>
<keyword evidence="6 11" id="KW-1133">Transmembrane helix</keyword>
<keyword evidence="2" id="KW-1003">Cell membrane</keyword>
<dbReference type="GO" id="GO:0007165">
    <property type="term" value="P:signal transduction"/>
    <property type="evidence" value="ECO:0007669"/>
    <property type="project" value="UniProtKB-KW"/>
</dbReference>
<dbReference type="Pfam" id="PF00015">
    <property type="entry name" value="MCPsignal"/>
    <property type="match status" value="1"/>
</dbReference>
<dbReference type="SMART" id="SM00283">
    <property type="entry name" value="MA"/>
    <property type="match status" value="1"/>
</dbReference>
<evidence type="ECO:0000256" key="10">
    <source>
        <dbReference type="PROSITE-ProRule" id="PRU00284"/>
    </source>
</evidence>
<evidence type="ECO:0000256" key="11">
    <source>
        <dbReference type="SAM" id="Phobius"/>
    </source>
</evidence>
<evidence type="ECO:0000256" key="5">
    <source>
        <dbReference type="ARBA" id="ARBA00022692"/>
    </source>
</evidence>
<dbReference type="PROSITE" id="PS50111">
    <property type="entry name" value="CHEMOTAXIS_TRANSDUC_2"/>
    <property type="match status" value="1"/>
</dbReference>